<dbReference type="SUPFAM" id="SSF48452">
    <property type="entry name" value="TPR-like"/>
    <property type="match status" value="3"/>
</dbReference>
<dbReference type="Proteomes" id="UP000053372">
    <property type="component" value="Unassembled WGS sequence"/>
</dbReference>
<dbReference type="InterPro" id="IPR013105">
    <property type="entry name" value="TPR_2"/>
</dbReference>
<dbReference type="Pfam" id="PF00515">
    <property type="entry name" value="TPR_1"/>
    <property type="match status" value="1"/>
</dbReference>
<dbReference type="InterPro" id="IPR019734">
    <property type="entry name" value="TPR_rpt"/>
</dbReference>
<evidence type="ECO:0000313" key="6">
    <source>
        <dbReference type="Proteomes" id="UP000053372"/>
    </source>
</evidence>
<feature type="repeat" description="TPR" evidence="3">
    <location>
        <begin position="409"/>
        <end position="442"/>
    </location>
</feature>
<evidence type="ECO:0000256" key="4">
    <source>
        <dbReference type="SAM" id="SignalP"/>
    </source>
</evidence>
<comment type="caution">
    <text evidence="5">The sequence shown here is derived from an EMBL/GenBank/DDBJ whole genome shotgun (WGS) entry which is preliminary data.</text>
</comment>
<dbReference type="Pfam" id="PF13424">
    <property type="entry name" value="TPR_12"/>
    <property type="match status" value="1"/>
</dbReference>
<evidence type="ECO:0000256" key="1">
    <source>
        <dbReference type="ARBA" id="ARBA00022737"/>
    </source>
</evidence>
<evidence type="ECO:0000256" key="3">
    <source>
        <dbReference type="PROSITE-ProRule" id="PRU00339"/>
    </source>
</evidence>
<dbReference type="Gene3D" id="1.25.40.10">
    <property type="entry name" value="Tetratricopeptide repeat domain"/>
    <property type="match status" value="7"/>
</dbReference>
<feature type="repeat" description="TPR" evidence="3">
    <location>
        <begin position="234"/>
        <end position="267"/>
    </location>
</feature>
<feature type="repeat" description="TPR" evidence="3">
    <location>
        <begin position="88"/>
        <end position="121"/>
    </location>
</feature>
<protein>
    <submittedName>
        <fullName evidence="5">Uncharacterized protein</fullName>
    </submittedName>
</protein>
<accession>A0A0V7ZM96</accession>
<evidence type="ECO:0000256" key="2">
    <source>
        <dbReference type="ARBA" id="ARBA00022803"/>
    </source>
</evidence>
<proteinExistence type="predicted"/>
<feature type="repeat" description="TPR" evidence="3">
    <location>
        <begin position="161"/>
        <end position="194"/>
    </location>
</feature>
<dbReference type="SMART" id="SM00028">
    <property type="entry name" value="TPR"/>
    <property type="match status" value="14"/>
</dbReference>
<dbReference type="PROSITE" id="PS50005">
    <property type="entry name" value="TPR"/>
    <property type="match status" value="7"/>
</dbReference>
<dbReference type="InterPro" id="IPR051685">
    <property type="entry name" value="Ycf3/AcsC/BcsC/TPR_MFPF"/>
</dbReference>
<name>A0A0V7ZM96_9CYAN</name>
<keyword evidence="6" id="KW-1185">Reference proteome</keyword>
<dbReference type="RefSeq" id="WP_058183989.1">
    <property type="nucleotide sequence ID" value="NZ_LMTZ01000105.1"/>
</dbReference>
<dbReference type="AlphaFoldDB" id="A0A0V7ZM96"/>
<feature type="signal peptide" evidence="4">
    <location>
        <begin position="1"/>
        <end position="23"/>
    </location>
</feature>
<reference evidence="5 6" key="1">
    <citation type="journal article" date="2015" name="Genome Announc.">
        <title>Draft Genome of the Euendolithic (true boring) Cyanobacterium Mastigocoleus testarum strain BC008.</title>
        <authorList>
            <person name="Guida B.S."/>
            <person name="Garcia-Pichel F."/>
        </authorList>
    </citation>
    <scope>NUCLEOTIDE SEQUENCE [LARGE SCALE GENOMIC DNA]</scope>
    <source>
        <strain evidence="5 6">BC008</strain>
    </source>
</reference>
<organism evidence="5 6">
    <name type="scientific">Mastigocoleus testarum BC008</name>
    <dbReference type="NCBI Taxonomy" id="371196"/>
    <lineage>
        <taxon>Bacteria</taxon>
        <taxon>Bacillati</taxon>
        <taxon>Cyanobacteriota</taxon>
        <taxon>Cyanophyceae</taxon>
        <taxon>Nostocales</taxon>
        <taxon>Hapalosiphonaceae</taxon>
        <taxon>Mastigocoleus</taxon>
    </lineage>
</organism>
<feature type="repeat" description="TPR" evidence="3">
    <location>
        <begin position="526"/>
        <end position="559"/>
    </location>
</feature>
<dbReference type="InterPro" id="IPR011990">
    <property type="entry name" value="TPR-like_helical_dom_sf"/>
</dbReference>
<sequence>MKFIFGSFIFTSVTCSFMMHALAGVVKANENIPDIAIVTKTDRLLSFDYKKFDFWVEQCRMLDNLQKYTEALAACETAIALKPKKKNIELWTARSNALMNLGKYAEAIISYDQVLHKQPNNSSALTQRCQALFALEKNEGAISSCEKALKADANWGDVTPANAWYNIGLALTKLTKYQGALESFERATLIQSNYSLAFARQCEILVTLQLYSRAIKVCDTAIQTNGDWGKQTAAIAWKNKAVALTRLGQIPEAINSYKQGLEINPKDAIAWYEKGYLQQKLHQYDRALASYKMAVQVKPKYSQALARQAQVLNKLQNYELALKKIDEALAGDAMWGDLTLADIWNQHSVALANLKQYQESIADAERVIALKQDYAPAWNNKAVGLWNLGKYQEAEEASVKATNLNSKYSQAWFNQGRILSSLGKYQEAVDAYEKALKGNLDEDDYSTRSSIWNNKGIAHWRLGKYVSALNSINKATEINPKSFAAWYNKGLVIIEWQSFKPNRKKYLYEQALDAYNRANLIEPNNSAVLTGKAMTLSGLGRYQEALKYFELALNLDPNNNLAQQERDKLLNNFEEKVGDR</sequence>
<dbReference type="PANTHER" id="PTHR44943:SF4">
    <property type="entry name" value="TPR REPEAT-CONTAINING PROTEIN MJ0798"/>
    <property type="match status" value="1"/>
</dbReference>
<dbReference type="PANTHER" id="PTHR44943">
    <property type="entry name" value="CELLULOSE SYNTHASE OPERON PROTEIN C"/>
    <property type="match status" value="1"/>
</dbReference>
<feature type="chain" id="PRO_5006890139" evidence="4">
    <location>
        <begin position="24"/>
        <end position="580"/>
    </location>
</feature>
<keyword evidence="4" id="KW-0732">Signal</keyword>
<keyword evidence="2 3" id="KW-0802">TPR repeat</keyword>
<dbReference type="OrthoDB" id="423509at2"/>
<dbReference type="PROSITE" id="PS50293">
    <property type="entry name" value="TPR_REGION"/>
    <property type="match status" value="2"/>
</dbReference>
<dbReference type="EMBL" id="LMTZ01000105">
    <property type="protein sequence ID" value="KST65728.1"/>
    <property type="molecule type" value="Genomic_DNA"/>
</dbReference>
<dbReference type="Pfam" id="PF13181">
    <property type="entry name" value="TPR_8"/>
    <property type="match status" value="3"/>
</dbReference>
<keyword evidence="1" id="KW-0677">Repeat</keyword>
<feature type="repeat" description="TPR" evidence="3">
    <location>
        <begin position="449"/>
        <end position="482"/>
    </location>
</feature>
<evidence type="ECO:0000313" key="5">
    <source>
        <dbReference type="EMBL" id="KST65728.1"/>
    </source>
</evidence>
<feature type="repeat" description="TPR" evidence="3">
    <location>
        <begin position="268"/>
        <end position="301"/>
    </location>
</feature>
<dbReference type="Pfam" id="PF07719">
    <property type="entry name" value="TPR_2"/>
    <property type="match status" value="1"/>
</dbReference>
<gene>
    <name evidence="5" type="ORF">BC008_22390</name>
</gene>
<dbReference type="Pfam" id="PF13414">
    <property type="entry name" value="TPR_11"/>
    <property type="match status" value="1"/>
</dbReference>